<feature type="compositionally biased region" description="Low complexity" evidence="1">
    <location>
        <begin position="340"/>
        <end position="354"/>
    </location>
</feature>
<dbReference type="AlphaFoldDB" id="A0A6L3VW64"/>
<comment type="caution">
    <text evidence="4">The sequence shown here is derived from an EMBL/GenBank/DDBJ whole genome shotgun (WGS) entry which is preliminary data.</text>
</comment>
<dbReference type="NCBIfam" id="TIGR00996">
    <property type="entry name" value="Mtu_fam_mce"/>
    <property type="match status" value="1"/>
</dbReference>
<dbReference type="PANTHER" id="PTHR33371:SF18">
    <property type="entry name" value="MCE-FAMILY PROTEIN MCE3C"/>
    <property type="match status" value="1"/>
</dbReference>
<keyword evidence="5" id="KW-1185">Reference proteome</keyword>
<dbReference type="GO" id="GO:0005576">
    <property type="term" value="C:extracellular region"/>
    <property type="evidence" value="ECO:0007669"/>
    <property type="project" value="TreeGrafter"/>
</dbReference>
<proteinExistence type="predicted"/>
<feature type="region of interest" description="Disordered" evidence="1">
    <location>
        <begin position="319"/>
        <end position="363"/>
    </location>
</feature>
<dbReference type="PRINTS" id="PR01782">
    <property type="entry name" value="MCEVIRFACTOR"/>
</dbReference>
<dbReference type="Proteomes" id="UP000483004">
    <property type="component" value="Unassembled WGS sequence"/>
</dbReference>
<evidence type="ECO:0000259" key="3">
    <source>
        <dbReference type="Pfam" id="PF11887"/>
    </source>
</evidence>
<accession>A0A6L3VW64</accession>
<sequence length="363" mass="39440">MRIPFRERNPVPIALVAFAVIVLALVLAMNIGNIPFVNGGTTHTATFAEAAGLKSGEEVRIAGVKVGKVTGLDLDHGRVKVTFRVDKDVKLGDRTQADIKIKTLLGQHFLALTPRGTGRLGRNIPLKDTHTPFEVVPAISQLSQRVNDIDTVQLAKSFDTLSDTFKNSPPEVKASLQGLRRLSNTVASRDDQLHELAGKAKDVSQLLADRNQDFAKLVQDGDKVLQAVQARRAVIHQLLINTVSLSQQVNALISENQAQLKPMLDNLTKVNRILLKNQDNLDRTIQLFAPYARQFSDVVGTGRWFDSYIQNLIPIPASIQDAPKSTGTGTGATTQGGGQNKQNKQNGQTGTGNNSDNPLPFLP</sequence>
<feature type="domain" description="Mammalian cell entry C-terminal" evidence="3">
    <location>
        <begin position="121"/>
        <end position="302"/>
    </location>
</feature>
<dbReference type="InterPro" id="IPR005693">
    <property type="entry name" value="Mce"/>
</dbReference>
<dbReference type="InterPro" id="IPR003399">
    <property type="entry name" value="Mce/MlaD"/>
</dbReference>
<dbReference type="OrthoDB" id="5241191at2"/>
<reference evidence="4 5" key="1">
    <citation type="submission" date="2019-09" db="EMBL/GenBank/DDBJ databases">
        <title>Actinomadura physcomitrii sp. nov., a novel actinomycete isolated from moss [Physcomitrium sphaericum (Ludw) Fuernr].</title>
        <authorList>
            <person name="Liu C."/>
            <person name="Zhuang X."/>
        </authorList>
    </citation>
    <scope>NUCLEOTIDE SEQUENCE [LARGE SCALE GENOMIC DNA]</scope>
    <source>
        <strain evidence="4 5">CYP1-1B</strain>
    </source>
</reference>
<feature type="domain" description="Mce/MlaD" evidence="2">
    <location>
        <begin position="40"/>
        <end position="114"/>
    </location>
</feature>
<dbReference type="InterPro" id="IPR024516">
    <property type="entry name" value="Mce_C"/>
</dbReference>
<evidence type="ECO:0000313" key="5">
    <source>
        <dbReference type="Proteomes" id="UP000483004"/>
    </source>
</evidence>
<dbReference type="RefSeq" id="WP_151543191.1">
    <property type="nucleotide sequence ID" value="NZ_WBMR01000096.1"/>
</dbReference>
<name>A0A6L3VW64_9ACTN</name>
<organism evidence="4 5">
    <name type="scientific">Actinomadura montaniterrae</name>
    <dbReference type="NCBI Taxonomy" id="1803903"/>
    <lineage>
        <taxon>Bacteria</taxon>
        <taxon>Bacillati</taxon>
        <taxon>Actinomycetota</taxon>
        <taxon>Actinomycetes</taxon>
        <taxon>Streptosporangiales</taxon>
        <taxon>Thermomonosporaceae</taxon>
        <taxon>Actinomadura</taxon>
    </lineage>
</organism>
<dbReference type="PANTHER" id="PTHR33371">
    <property type="entry name" value="INTERMEMBRANE PHOSPHOLIPID TRANSPORT SYSTEM BINDING PROTEIN MLAD-RELATED"/>
    <property type="match status" value="1"/>
</dbReference>
<protein>
    <submittedName>
        <fullName evidence="4">MCE family protein</fullName>
    </submittedName>
</protein>
<evidence type="ECO:0000313" key="4">
    <source>
        <dbReference type="EMBL" id="KAB2374000.1"/>
    </source>
</evidence>
<dbReference type="InterPro" id="IPR052336">
    <property type="entry name" value="MlaD_Phospholipid_Transporter"/>
</dbReference>
<evidence type="ECO:0000256" key="1">
    <source>
        <dbReference type="SAM" id="MobiDB-lite"/>
    </source>
</evidence>
<evidence type="ECO:0000259" key="2">
    <source>
        <dbReference type="Pfam" id="PF02470"/>
    </source>
</evidence>
<dbReference type="Pfam" id="PF11887">
    <property type="entry name" value="Mce4_CUP1"/>
    <property type="match status" value="1"/>
</dbReference>
<dbReference type="Pfam" id="PF02470">
    <property type="entry name" value="MlaD"/>
    <property type="match status" value="1"/>
</dbReference>
<gene>
    <name evidence="4" type="ORF">F9B16_27955</name>
</gene>
<feature type="compositionally biased region" description="Gly residues" evidence="1">
    <location>
        <begin position="328"/>
        <end position="339"/>
    </location>
</feature>
<dbReference type="EMBL" id="WBMR01000096">
    <property type="protein sequence ID" value="KAB2374000.1"/>
    <property type="molecule type" value="Genomic_DNA"/>
</dbReference>